<accession>A0AAV7INT0</accession>
<proteinExistence type="predicted"/>
<dbReference type="PANTHER" id="PTHR24070">
    <property type="entry name" value="RAS, DI-RAS, AND RHEB FAMILY MEMBERS OF SMALL GTPASE SUPERFAMILY"/>
    <property type="match status" value="1"/>
</dbReference>
<evidence type="ECO:0000313" key="6">
    <source>
        <dbReference type="EMBL" id="KAH0555524.1"/>
    </source>
</evidence>
<dbReference type="EMBL" id="JAHXZJ010001119">
    <property type="protein sequence ID" value="KAH0555524.1"/>
    <property type="molecule type" value="Genomic_DNA"/>
</dbReference>
<name>A0AAV7INT0_COTGL</name>
<evidence type="ECO:0000256" key="5">
    <source>
        <dbReference type="ARBA" id="ARBA00046278"/>
    </source>
</evidence>
<dbReference type="GO" id="GO:0007165">
    <property type="term" value="P:signal transduction"/>
    <property type="evidence" value="ECO:0007669"/>
    <property type="project" value="InterPro"/>
</dbReference>
<evidence type="ECO:0000256" key="4">
    <source>
        <dbReference type="ARBA" id="ARBA00023288"/>
    </source>
</evidence>
<keyword evidence="7" id="KW-1185">Reference proteome</keyword>
<evidence type="ECO:0000313" key="7">
    <source>
        <dbReference type="Proteomes" id="UP000826195"/>
    </source>
</evidence>
<evidence type="ECO:0000256" key="2">
    <source>
        <dbReference type="ARBA" id="ARBA00022741"/>
    </source>
</evidence>
<dbReference type="PROSITE" id="PS51421">
    <property type="entry name" value="RAS"/>
    <property type="match status" value="1"/>
</dbReference>
<dbReference type="Gene3D" id="3.40.50.300">
    <property type="entry name" value="P-loop containing nucleotide triphosphate hydrolases"/>
    <property type="match status" value="1"/>
</dbReference>
<dbReference type="SMART" id="SM00175">
    <property type="entry name" value="RAB"/>
    <property type="match status" value="1"/>
</dbReference>
<dbReference type="AlphaFoldDB" id="A0AAV7INT0"/>
<comment type="subcellular location">
    <subcellularLocation>
        <location evidence="5">Endomembrane system</location>
        <topology evidence="5">Lipid-anchor</topology>
        <orientation evidence="5">Cytoplasmic side</orientation>
    </subcellularLocation>
</comment>
<reference evidence="6 7" key="1">
    <citation type="journal article" date="2021" name="J. Hered.">
        <title>A chromosome-level genome assembly of the parasitoid wasp, Cotesia glomerata (Hymenoptera: Braconidae).</title>
        <authorList>
            <person name="Pinto B.J."/>
            <person name="Weis J.J."/>
            <person name="Gamble T."/>
            <person name="Ode P.J."/>
            <person name="Paul R."/>
            <person name="Zaspel J.M."/>
        </authorList>
    </citation>
    <scope>NUCLEOTIDE SEQUENCE [LARGE SCALE GENOMIC DNA]</scope>
    <source>
        <strain evidence="6">CgM1</strain>
    </source>
</reference>
<dbReference type="InterPro" id="IPR027417">
    <property type="entry name" value="P-loop_NTPase"/>
</dbReference>
<sequence>MTISTRGAKVMCGSTLGEILHIYTKIGCEKITNQQIKMVDVYSLGLEKYQLAKMKPEHIVQQRHPAPAPTELPAVIGVQYSGYDTSRCSAEMRKKQLQRMKEESRRCRHQEINSNGIQEEYDAKLAVQEFESQILESVNSKFDQKNPCFYYRMIPKIRVPIVLVGNKTDLYVDRMVTTEQGKKLADSWQAIFLETSAKQNESVADIFHTLLMEIEKADGNVQEKSNCLIS</sequence>
<comment type="caution">
    <text evidence="6">The sequence shown here is derived from an EMBL/GenBank/DDBJ whole genome shotgun (WGS) entry which is preliminary data.</text>
</comment>
<dbReference type="SUPFAM" id="SSF52540">
    <property type="entry name" value="P-loop containing nucleoside triphosphate hydrolases"/>
    <property type="match status" value="1"/>
</dbReference>
<dbReference type="Pfam" id="PF00071">
    <property type="entry name" value="Ras"/>
    <property type="match status" value="1"/>
</dbReference>
<organism evidence="6 7">
    <name type="scientific">Cotesia glomerata</name>
    <name type="common">Lepidopteran parasitic wasp</name>
    <name type="synonym">Apanteles glomeratus</name>
    <dbReference type="NCBI Taxonomy" id="32391"/>
    <lineage>
        <taxon>Eukaryota</taxon>
        <taxon>Metazoa</taxon>
        <taxon>Ecdysozoa</taxon>
        <taxon>Arthropoda</taxon>
        <taxon>Hexapoda</taxon>
        <taxon>Insecta</taxon>
        <taxon>Pterygota</taxon>
        <taxon>Neoptera</taxon>
        <taxon>Endopterygota</taxon>
        <taxon>Hymenoptera</taxon>
        <taxon>Apocrita</taxon>
        <taxon>Ichneumonoidea</taxon>
        <taxon>Braconidae</taxon>
        <taxon>Microgastrinae</taxon>
        <taxon>Cotesia</taxon>
    </lineage>
</organism>
<keyword evidence="3" id="KW-0342">GTP-binding</keyword>
<dbReference type="GO" id="GO:0005525">
    <property type="term" value="F:GTP binding"/>
    <property type="evidence" value="ECO:0007669"/>
    <property type="project" value="UniProtKB-KW"/>
</dbReference>
<dbReference type="GO" id="GO:0003924">
    <property type="term" value="F:GTPase activity"/>
    <property type="evidence" value="ECO:0007669"/>
    <property type="project" value="InterPro"/>
</dbReference>
<dbReference type="PROSITE" id="PS51419">
    <property type="entry name" value="RAB"/>
    <property type="match status" value="1"/>
</dbReference>
<keyword evidence="2" id="KW-0547">Nucleotide-binding</keyword>
<keyword evidence="4" id="KW-0449">Lipoprotein</keyword>
<keyword evidence="1" id="KW-0488">Methylation</keyword>
<dbReference type="GO" id="GO:0012505">
    <property type="term" value="C:endomembrane system"/>
    <property type="evidence" value="ECO:0007669"/>
    <property type="project" value="UniProtKB-SubCell"/>
</dbReference>
<dbReference type="InterPro" id="IPR001806">
    <property type="entry name" value="Small_GTPase"/>
</dbReference>
<protein>
    <submittedName>
        <fullName evidence="6">Uncharacterized protein</fullName>
    </submittedName>
</protein>
<dbReference type="Proteomes" id="UP000826195">
    <property type="component" value="Unassembled WGS sequence"/>
</dbReference>
<dbReference type="SMART" id="SM00173">
    <property type="entry name" value="RAS"/>
    <property type="match status" value="1"/>
</dbReference>
<dbReference type="GO" id="GO:0016020">
    <property type="term" value="C:membrane"/>
    <property type="evidence" value="ECO:0007669"/>
    <property type="project" value="InterPro"/>
</dbReference>
<evidence type="ECO:0000256" key="1">
    <source>
        <dbReference type="ARBA" id="ARBA00022481"/>
    </source>
</evidence>
<dbReference type="InterPro" id="IPR020849">
    <property type="entry name" value="Small_GTPase_Ras-type"/>
</dbReference>
<evidence type="ECO:0000256" key="3">
    <source>
        <dbReference type="ARBA" id="ARBA00023134"/>
    </source>
</evidence>
<gene>
    <name evidence="6" type="ORF">KQX54_019722</name>
</gene>